<evidence type="ECO:0000256" key="4">
    <source>
        <dbReference type="ARBA" id="ARBA00023163"/>
    </source>
</evidence>
<feature type="non-terminal residue" evidence="7">
    <location>
        <position position="187"/>
    </location>
</feature>
<sequence>RPIKGNNNGLKVARSFPATLHLRRRKKFLRERERREMAEAGRRQGGGRPLPPPPRGVNQHPRPKTEPVDREKTCPLLLRVFTKTGGHHTKEDYAVRGKEPKDEVQIYTWKDANLRELTDLVKEVSVAARRRDARLSFAFVYPLKNGRFTVRQVGQTMSYPNRKQPDDSKTLADLEFEIGDYLDVAIY</sequence>
<gene>
    <name evidence="7" type="ORF">TAV2_LOCUS13463</name>
</gene>
<dbReference type="PANTHER" id="PTHR13082">
    <property type="entry name" value="SAP18"/>
    <property type="match status" value="1"/>
</dbReference>
<dbReference type="Pfam" id="PF06487">
    <property type="entry name" value="SAP18"/>
    <property type="match status" value="1"/>
</dbReference>
<dbReference type="AlphaFoldDB" id="A0AAU9S558"/>
<name>A0AAU9S558_THLAR</name>
<feature type="compositionally biased region" description="Basic and acidic residues" evidence="6">
    <location>
        <begin position="63"/>
        <end position="72"/>
    </location>
</feature>
<keyword evidence="3" id="KW-0805">Transcription regulation</keyword>
<evidence type="ECO:0000256" key="2">
    <source>
        <dbReference type="ARBA" id="ARBA00022491"/>
    </source>
</evidence>
<dbReference type="InterPro" id="IPR042534">
    <property type="entry name" value="SAP18_sf"/>
</dbReference>
<dbReference type="Gene3D" id="3.10.20.550">
    <property type="entry name" value="ASAP complex, SAP18 subunit"/>
    <property type="match status" value="1"/>
</dbReference>
<accession>A0AAU9S558</accession>
<proteinExistence type="inferred from homology"/>
<dbReference type="GO" id="GO:0005634">
    <property type="term" value="C:nucleus"/>
    <property type="evidence" value="ECO:0007669"/>
    <property type="project" value="TreeGrafter"/>
</dbReference>
<feature type="region of interest" description="Disordered" evidence="6">
    <location>
        <begin position="1"/>
        <end position="72"/>
    </location>
</feature>
<feature type="compositionally biased region" description="Basic and acidic residues" evidence="6">
    <location>
        <begin position="30"/>
        <end position="42"/>
    </location>
</feature>
<evidence type="ECO:0000256" key="6">
    <source>
        <dbReference type="SAM" id="MobiDB-lite"/>
    </source>
</evidence>
<dbReference type="FunFam" id="3.10.20.550:FF:000001">
    <property type="entry name" value="Histone deacetylase complex subunit SAP18"/>
    <property type="match status" value="1"/>
</dbReference>
<dbReference type="PANTHER" id="PTHR13082:SF0">
    <property type="entry name" value="HISTONE DEACETYLASE COMPLEX SUBUNIT SAP18"/>
    <property type="match status" value="1"/>
</dbReference>
<evidence type="ECO:0000313" key="8">
    <source>
        <dbReference type="Proteomes" id="UP000836841"/>
    </source>
</evidence>
<evidence type="ECO:0000256" key="3">
    <source>
        <dbReference type="ARBA" id="ARBA00023015"/>
    </source>
</evidence>
<organism evidence="7 8">
    <name type="scientific">Thlaspi arvense</name>
    <name type="common">Field penny-cress</name>
    <dbReference type="NCBI Taxonomy" id="13288"/>
    <lineage>
        <taxon>Eukaryota</taxon>
        <taxon>Viridiplantae</taxon>
        <taxon>Streptophyta</taxon>
        <taxon>Embryophyta</taxon>
        <taxon>Tracheophyta</taxon>
        <taxon>Spermatophyta</taxon>
        <taxon>Magnoliopsida</taxon>
        <taxon>eudicotyledons</taxon>
        <taxon>Gunneridae</taxon>
        <taxon>Pentapetalae</taxon>
        <taxon>rosids</taxon>
        <taxon>malvids</taxon>
        <taxon>Brassicales</taxon>
        <taxon>Brassicaceae</taxon>
        <taxon>Thlaspideae</taxon>
        <taxon>Thlaspi</taxon>
    </lineage>
</organism>
<reference evidence="7 8" key="1">
    <citation type="submission" date="2022-03" db="EMBL/GenBank/DDBJ databases">
        <authorList>
            <person name="Nunn A."/>
            <person name="Chopra R."/>
            <person name="Nunn A."/>
            <person name="Contreras Garrido A."/>
        </authorList>
    </citation>
    <scope>NUCLEOTIDE SEQUENCE [LARGE SCALE GENOMIC DNA]</scope>
</reference>
<keyword evidence="8" id="KW-1185">Reference proteome</keyword>
<comment type="similarity">
    <text evidence="1">Belongs to the SAP18 family.</text>
</comment>
<keyword evidence="4" id="KW-0804">Transcription</keyword>
<feature type="non-terminal residue" evidence="7">
    <location>
        <position position="1"/>
    </location>
</feature>
<dbReference type="GO" id="GO:0003714">
    <property type="term" value="F:transcription corepressor activity"/>
    <property type="evidence" value="ECO:0007669"/>
    <property type="project" value="TreeGrafter"/>
</dbReference>
<evidence type="ECO:0000256" key="5">
    <source>
        <dbReference type="ARBA" id="ARBA00030511"/>
    </source>
</evidence>
<keyword evidence="2" id="KW-0678">Repressor</keyword>
<evidence type="ECO:0000313" key="7">
    <source>
        <dbReference type="EMBL" id="CAH2057838.1"/>
    </source>
</evidence>
<dbReference type="Proteomes" id="UP000836841">
    <property type="component" value="Chromosome 4"/>
</dbReference>
<dbReference type="EMBL" id="OU466860">
    <property type="protein sequence ID" value="CAH2057838.1"/>
    <property type="molecule type" value="Genomic_DNA"/>
</dbReference>
<protein>
    <recommendedName>
        <fullName evidence="5">18 kDa Sin3-associated polypeptide</fullName>
    </recommendedName>
</protein>
<evidence type="ECO:0000256" key="1">
    <source>
        <dbReference type="ARBA" id="ARBA00009143"/>
    </source>
</evidence>
<dbReference type="InterPro" id="IPR010516">
    <property type="entry name" value="SAP18"/>
</dbReference>